<sequence length="290" mass="32935">MDMDQLRAFDEIVRQGSFSRAAERLSITQPSISVRIQRLEDQLGGALFQRSSRRMELTELGQRFLPYARQALEVMASGLQMAKLTRSGEQGRLTLGVLPTLTTGRLPVAIQRLQRQHPALSFTVHTGHNPQVQEMLRGGFVQLGLLNLPADGPHFRVLQRFEDPLVLVASRGHPAASLARLTPEDLQDLLTPFLRIDWSWDVRNWQSAHVPVQPGDLEVPPMLALDLLRQTSCVALMPEPWVRSDLRAGHLVQLHVRDLMLPTWVWGVCVLQHQNLTLWQEHFVELMQDL</sequence>
<keyword evidence="3" id="KW-0238">DNA-binding</keyword>
<dbReference type="FunFam" id="1.10.10.10:FF:000001">
    <property type="entry name" value="LysR family transcriptional regulator"/>
    <property type="match status" value="1"/>
</dbReference>
<dbReference type="PANTHER" id="PTHR30126:SF40">
    <property type="entry name" value="HTH-TYPE TRANSCRIPTIONAL REGULATOR GLTR"/>
    <property type="match status" value="1"/>
</dbReference>
<dbReference type="Pfam" id="PF00126">
    <property type="entry name" value="HTH_1"/>
    <property type="match status" value="1"/>
</dbReference>
<protein>
    <recommendedName>
        <fullName evidence="5">HTH lysR-type domain-containing protein</fullName>
    </recommendedName>
</protein>
<proteinExistence type="inferred from homology"/>
<dbReference type="InterPro" id="IPR000847">
    <property type="entry name" value="LysR_HTH_N"/>
</dbReference>
<reference evidence="6 7" key="1">
    <citation type="submission" date="2019-07" db="EMBL/GenBank/DDBJ databases">
        <title>Whole genome shotgun sequence of Deinococcus cellulosilyticus NBRC 106333.</title>
        <authorList>
            <person name="Hosoyama A."/>
            <person name="Uohara A."/>
            <person name="Ohji S."/>
            <person name="Ichikawa N."/>
        </authorList>
    </citation>
    <scope>NUCLEOTIDE SEQUENCE [LARGE SCALE GENOMIC DNA]</scope>
    <source>
        <strain evidence="6 7">NBRC 106333</strain>
    </source>
</reference>
<comment type="caution">
    <text evidence="6">The sequence shown here is derived from an EMBL/GenBank/DDBJ whole genome shotgun (WGS) entry which is preliminary data.</text>
</comment>
<evidence type="ECO:0000313" key="6">
    <source>
        <dbReference type="EMBL" id="GEM46104.1"/>
    </source>
</evidence>
<dbReference type="SUPFAM" id="SSF53850">
    <property type="entry name" value="Periplasmic binding protein-like II"/>
    <property type="match status" value="1"/>
</dbReference>
<keyword evidence="2" id="KW-0805">Transcription regulation</keyword>
<feature type="domain" description="HTH lysR-type" evidence="5">
    <location>
        <begin position="1"/>
        <end position="58"/>
    </location>
</feature>
<evidence type="ECO:0000256" key="1">
    <source>
        <dbReference type="ARBA" id="ARBA00009437"/>
    </source>
</evidence>
<organism evidence="6 7">
    <name type="scientific">Deinococcus cellulosilyticus (strain DSM 18568 / NBRC 106333 / KACC 11606 / 5516J-15)</name>
    <dbReference type="NCBI Taxonomy" id="1223518"/>
    <lineage>
        <taxon>Bacteria</taxon>
        <taxon>Thermotogati</taxon>
        <taxon>Deinococcota</taxon>
        <taxon>Deinococci</taxon>
        <taxon>Deinococcales</taxon>
        <taxon>Deinococcaceae</taxon>
        <taxon>Deinococcus</taxon>
    </lineage>
</organism>
<dbReference type="GO" id="GO:0003700">
    <property type="term" value="F:DNA-binding transcription factor activity"/>
    <property type="evidence" value="ECO:0007669"/>
    <property type="project" value="InterPro"/>
</dbReference>
<dbReference type="Pfam" id="PF03466">
    <property type="entry name" value="LysR_substrate"/>
    <property type="match status" value="1"/>
</dbReference>
<evidence type="ECO:0000256" key="3">
    <source>
        <dbReference type="ARBA" id="ARBA00023125"/>
    </source>
</evidence>
<dbReference type="PANTHER" id="PTHR30126">
    <property type="entry name" value="HTH-TYPE TRANSCRIPTIONAL REGULATOR"/>
    <property type="match status" value="1"/>
</dbReference>
<evidence type="ECO:0000256" key="2">
    <source>
        <dbReference type="ARBA" id="ARBA00023015"/>
    </source>
</evidence>
<name>A0A511MZS7_DEIC1</name>
<dbReference type="EMBL" id="BJXB01000006">
    <property type="protein sequence ID" value="GEM46104.1"/>
    <property type="molecule type" value="Genomic_DNA"/>
</dbReference>
<dbReference type="InterPro" id="IPR036390">
    <property type="entry name" value="WH_DNA-bd_sf"/>
</dbReference>
<dbReference type="RefSeq" id="WP_146883921.1">
    <property type="nucleotide sequence ID" value="NZ_BJXB01000006.1"/>
</dbReference>
<dbReference type="Proteomes" id="UP000321306">
    <property type="component" value="Unassembled WGS sequence"/>
</dbReference>
<dbReference type="InterPro" id="IPR036388">
    <property type="entry name" value="WH-like_DNA-bd_sf"/>
</dbReference>
<dbReference type="CDD" id="cd05466">
    <property type="entry name" value="PBP2_LTTR_substrate"/>
    <property type="match status" value="1"/>
</dbReference>
<evidence type="ECO:0000313" key="7">
    <source>
        <dbReference type="Proteomes" id="UP000321306"/>
    </source>
</evidence>
<comment type="similarity">
    <text evidence="1">Belongs to the LysR transcriptional regulatory family.</text>
</comment>
<keyword evidence="4" id="KW-0804">Transcription</keyword>
<dbReference type="Gene3D" id="1.10.10.10">
    <property type="entry name" value="Winged helix-like DNA-binding domain superfamily/Winged helix DNA-binding domain"/>
    <property type="match status" value="1"/>
</dbReference>
<dbReference type="PROSITE" id="PS50931">
    <property type="entry name" value="HTH_LYSR"/>
    <property type="match status" value="1"/>
</dbReference>
<keyword evidence="7" id="KW-1185">Reference proteome</keyword>
<accession>A0A511MZS7</accession>
<evidence type="ECO:0000256" key="4">
    <source>
        <dbReference type="ARBA" id="ARBA00023163"/>
    </source>
</evidence>
<dbReference type="InterPro" id="IPR005119">
    <property type="entry name" value="LysR_subst-bd"/>
</dbReference>
<dbReference type="PRINTS" id="PR00039">
    <property type="entry name" value="HTHLYSR"/>
</dbReference>
<dbReference type="GO" id="GO:0000976">
    <property type="term" value="F:transcription cis-regulatory region binding"/>
    <property type="evidence" value="ECO:0007669"/>
    <property type="project" value="TreeGrafter"/>
</dbReference>
<gene>
    <name evidence="6" type="ORF">DC3_17390</name>
</gene>
<evidence type="ECO:0000259" key="5">
    <source>
        <dbReference type="PROSITE" id="PS50931"/>
    </source>
</evidence>
<dbReference type="Gene3D" id="3.40.190.10">
    <property type="entry name" value="Periplasmic binding protein-like II"/>
    <property type="match status" value="2"/>
</dbReference>
<dbReference type="SUPFAM" id="SSF46785">
    <property type="entry name" value="Winged helix' DNA-binding domain"/>
    <property type="match status" value="1"/>
</dbReference>
<dbReference type="OrthoDB" id="9785745at2"/>
<dbReference type="AlphaFoldDB" id="A0A511MZS7"/>